<comment type="cofactor">
    <cofactor evidence="1 7">
        <name>pyridoxal 5'-phosphate</name>
        <dbReference type="ChEBI" id="CHEBI:597326"/>
    </cofactor>
</comment>
<dbReference type="InterPro" id="IPR015424">
    <property type="entry name" value="PyrdxlP-dep_Trfase"/>
</dbReference>
<dbReference type="InterPro" id="IPR015421">
    <property type="entry name" value="PyrdxlP-dep_Trfase_major"/>
</dbReference>
<evidence type="ECO:0000259" key="8">
    <source>
        <dbReference type="Pfam" id="PF00266"/>
    </source>
</evidence>
<evidence type="ECO:0000256" key="7">
    <source>
        <dbReference type="RuleBase" id="RU004504"/>
    </source>
</evidence>
<evidence type="ECO:0000256" key="3">
    <source>
        <dbReference type="ARBA" id="ARBA00012239"/>
    </source>
</evidence>
<dbReference type="GO" id="GO:0031071">
    <property type="term" value="F:cysteine desulfurase activity"/>
    <property type="evidence" value="ECO:0007669"/>
    <property type="project" value="UniProtKB-EC"/>
</dbReference>
<dbReference type="InterPro" id="IPR020578">
    <property type="entry name" value="Aminotrans_V_PyrdxlP_BS"/>
</dbReference>
<dbReference type="GO" id="GO:0006534">
    <property type="term" value="P:cysteine metabolic process"/>
    <property type="evidence" value="ECO:0007669"/>
    <property type="project" value="InterPro"/>
</dbReference>
<comment type="similarity">
    <text evidence="2">Belongs to the class-V pyridoxal-phosphate-dependent aminotransferase family. Csd subfamily.</text>
</comment>
<dbReference type="EC" id="2.8.1.7" evidence="3"/>
<reference evidence="9 10" key="1">
    <citation type="journal article" date="2015" name="Nature">
        <title>rRNA introns, odd ribosomes, and small enigmatic genomes across a large radiation of phyla.</title>
        <authorList>
            <person name="Brown C.T."/>
            <person name="Hug L.A."/>
            <person name="Thomas B.C."/>
            <person name="Sharon I."/>
            <person name="Castelle C.J."/>
            <person name="Singh A."/>
            <person name="Wilkins M.J."/>
            <person name="Williams K.H."/>
            <person name="Banfield J.F."/>
        </authorList>
    </citation>
    <scope>NUCLEOTIDE SEQUENCE [LARGE SCALE GENOMIC DNA]</scope>
</reference>
<organism evidence="9 10">
    <name type="scientific">Candidatus Uhrbacteria bacterium GW2011_GWF2_41_16</name>
    <dbReference type="NCBI Taxonomy" id="1618997"/>
    <lineage>
        <taxon>Bacteria</taxon>
        <taxon>Candidatus Uhriibacteriota</taxon>
    </lineage>
</organism>
<proteinExistence type="inferred from homology"/>
<dbReference type="GO" id="GO:0030170">
    <property type="term" value="F:pyridoxal phosphate binding"/>
    <property type="evidence" value="ECO:0007669"/>
    <property type="project" value="InterPro"/>
</dbReference>
<dbReference type="InterPro" id="IPR010970">
    <property type="entry name" value="Cys_dSase_SufS"/>
</dbReference>
<evidence type="ECO:0000313" key="10">
    <source>
        <dbReference type="Proteomes" id="UP000034746"/>
    </source>
</evidence>
<gene>
    <name evidence="9" type="ORF">UU48_C0004G0065</name>
</gene>
<evidence type="ECO:0000256" key="5">
    <source>
        <dbReference type="ARBA" id="ARBA00022898"/>
    </source>
</evidence>
<dbReference type="EMBL" id="LCAU01000004">
    <property type="protein sequence ID" value="KKR98272.1"/>
    <property type="molecule type" value="Genomic_DNA"/>
</dbReference>
<sequence length="374" mass="40493">MAHYVECNAPTGRSLYPLARNATEAFAGARESLARFIGVADVDGVVFTSGTTMGINLVAFAWARANMSPGDVVVSTMAEHHANLVPWQILAEEKGIRLELVRLNPNSTLDLSHLEEILERGGVKLVCVGHVSNVTATLNPIDRIVEMAKRFGAKVLLDGAQSAGHMPIDVTKLGVDFFALSGHKMLGPMGTGILYVSPDRFDEMGVMFGGGDMINRVTPERAWFKPMPTRLEAGTQNVAGAVALAAAANWLESFPGGLRGVEEHVRMLGDYAWDRLVRIPSIKLLGPGPGSDSAMSLVSFTFDHKGASNRHRVRDMDLAVRLGERGICVRSGVFCAQPLVDHFYGLEGATRASFHVYNTLDDVDRLVDAIANRR</sequence>
<evidence type="ECO:0000256" key="1">
    <source>
        <dbReference type="ARBA" id="ARBA00001933"/>
    </source>
</evidence>
<accession>A0A0G0YD59</accession>
<name>A0A0G0YD59_9BACT</name>
<dbReference type="AlphaFoldDB" id="A0A0G0YD59"/>
<dbReference type="InterPro" id="IPR000192">
    <property type="entry name" value="Aminotrans_V_dom"/>
</dbReference>
<dbReference type="Gene3D" id="3.40.640.10">
    <property type="entry name" value="Type I PLP-dependent aspartate aminotransferase-like (Major domain)"/>
    <property type="match status" value="1"/>
</dbReference>
<comment type="caution">
    <text evidence="9">The sequence shown here is derived from an EMBL/GenBank/DDBJ whole genome shotgun (WGS) entry which is preliminary data.</text>
</comment>
<dbReference type="Gene3D" id="3.90.1150.10">
    <property type="entry name" value="Aspartate Aminotransferase, domain 1"/>
    <property type="match status" value="1"/>
</dbReference>
<evidence type="ECO:0000256" key="2">
    <source>
        <dbReference type="ARBA" id="ARBA00010447"/>
    </source>
</evidence>
<keyword evidence="5" id="KW-0663">Pyridoxal phosphate</keyword>
<dbReference type="InterPro" id="IPR015422">
    <property type="entry name" value="PyrdxlP-dep_Trfase_small"/>
</dbReference>
<dbReference type="SUPFAM" id="SSF53383">
    <property type="entry name" value="PLP-dependent transferases"/>
    <property type="match status" value="1"/>
</dbReference>
<dbReference type="Proteomes" id="UP000034746">
    <property type="component" value="Unassembled WGS sequence"/>
</dbReference>
<dbReference type="PANTHER" id="PTHR43586">
    <property type="entry name" value="CYSTEINE DESULFURASE"/>
    <property type="match status" value="1"/>
</dbReference>
<protein>
    <recommendedName>
        <fullName evidence="3">cysteine desulfurase</fullName>
        <ecNumber evidence="3">2.8.1.7</ecNumber>
    </recommendedName>
</protein>
<dbReference type="PATRIC" id="fig|1618997.3.peg.465"/>
<evidence type="ECO:0000256" key="6">
    <source>
        <dbReference type="ARBA" id="ARBA00050776"/>
    </source>
</evidence>
<evidence type="ECO:0000256" key="4">
    <source>
        <dbReference type="ARBA" id="ARBA00022679"/>
    </source>
</evidence>
<dbReference type="Pfam" id="PF00266">
    <property type="entry name" value="Aminotran_5"/>
    <property type="match status" value="1"/>
</dbReference>
<keyword evidence="4" id="KW-0808">Transferase</keyword>
<feature type="domain" description="Aminotransferase class V" evidence="8">
    <location>
        <begin position="3"/>
        <end position="366"/>
    </location>
</feature>
<evidence type="ECO:0000313" key="9">
    <source>
        <dbReference type="EMBL" id="KKR98272.1"/>
    </source>
</evidence>
<dbReference type="PANTHER" id="PTHR43586:SF8">
    <property type="entry name" value="CYSTEINE DESULFURASE 1, CHLOROPLASTIC"/>
    <property type="match status" value="1"/>
</dbReference>
<dbReference type="PROSITE" id="PS00595">
    <property type="entry name" value="AA_TRANSFER_CLASS_5"/>
    <property type="match status" value="1"/>
</dbReference>
<dbReference type="CDD" id="cd06453">
    <property type="entry name" value="SufS_like"/>
    <property type="match status" value="1"/>
</dbReference>
<comment type="catalytic activity">
    <reaction evidence="6">
        <text>(sulfur carrier)-H + L-cysteine = (sulfur carrier)-SH + L-alanine</text>
        <dbReference type="Rhea" id="RHEA:43892"/>
        <dbReference type="Rhea" id="RHEA-COMP:14737"/>
        <dbReference type="Rhea" id="RHEA-COMP:14739"/>
        <dbReference type="ChEBI" id="CHEBI:29917"/>
        <dbReference type="ChEBI" id="CHEBI:35235"/>
        <dbReference type="ChEBI" id="CHEBI:57972"/>
        <dbReference type="ChEBI" id="CHEBI:64428"/>
        <dbReference type="EC" id="2.8.1.7"/>
    </reaction>
</comment>